<evidence type="ECO:0000256" key="1">
    <source>
        <dbReference type="SAM" id="MobiDB-lite"/>
    </source>
</evidence>
<evidence type="ECO:0000313" key="3">
    <source>
        <dbReference type="Proteomes" id="UP000324222"/>
    </source>
</evidence>
<gene>
    <name evidence="2" type="ORF">E2C01_041867</name>
</gene>
<organism evidence="2 3">
    <name type="scientific">Portunus trituberculatus</name>
    <name type="common">Swimming crab</name>
    <name type="synonym">Neptunus trituberculatus</name>
    <dbReference type="NCBI Taxonomy" id="210409"/>
    <lineage>
        <taxon>Eukaryota</taxon>
        <taxon>Metazoa</taxon>
        <taxon>Ecdysozoa</taxon>
        <taxon>Arthropoda</taxon>
        <taxon>Crustacea</taxon>
        <taxon>Multicrustacea</taxon>
        <taxon>Malacostraca</taxon>
        <taxon>Eumalacostraca</taxon>
        <taxon>Eucarida</taxon>
        <taxon>Decapoda</taxon>
        <taxon>Pleocyemata</taxon>
        <taxon>Brachyura</taxon>
        <taxon>Eubrachyura</taxon>
        <taxon>Portunoidea</taxon>
        <taxon>Portunidae</taxon>
        <taxon>Portuninae</taxon>
        <taxon>Portunus</taxon>
    </lineage>
</organism>
<keyword evidence="3" id="KW-1185">Reference proteome</keyword>
<dbReference type="Proteomes" id="UP000324222">
    <property type="component" value="Unassembled WGS sequence"/>
</dbReference>
<accession>A0A5B7FNM9</accession>
<dbReference type="AlphaFoldDB" id="A0A5B7FNM9"/>
<sequence>MWRLGVLCIGRCMCGGGSSVETGREGVWRSDVNIHPIKEEEEEEEEEEEQEEEEQEEEEEAASEPRTKY</sequence>
<name>A0A5B7FNM9_PORTR</name>
<comment type="caution">
    <text evidence="2">The sequence shown here is derived from an EMBL/GenBank/DDBJ whole genome shotgun (WGS) entry which is preliminary data.</text>
</comment>
<dbReference type="EMBL" id="VSRR010008108">
    <property type="protein sequence ID" value="MPC48102.1"/>
    <property type="molecule type" value="Genomic_DNA"/>
</dbReference>
<feature type="region of interest" description="Disordered" evidence="1">
    <location>
        <begin position="19"/>
        <end position="69"/>
    </location>
</feature>
<proteinExistence type="predicted"/>
<feature type="compositionally biased region" description="Acidic residues" evidence="1">
    <location>
        <begin position="39"/>
        <end position="62"/>
    </location>
</feature>
<reference evidence="2 3" key="1">
    <citation type="submission" date="2019-05" db="EMBL/GenBank/DDBJ databases">
        <title>Another draft genome of Portunus trituberculatus and its Hox gene families provides insights of decapod evolution.</title>
        <authorList>
            <person name="Jeong J.-H."/>
            <person name="Song I."/>
            <person name="Kim S."/>
            <person name="Choi T."/>
            <person name="Kim D."/>
            <person name="Ryu S."/>
            <person name="Kim W."/>
        </authorList>
    </citation>
    <scope>NUCLEOTIDE SEQUENCE [LARGE SCALE GENOMIC DNA]</scope>
    <source>
        <tissue evidence="2">Muscle</tissue>
    </source>
</reference>
<evidence type="ECO:0000313" key="2">
    <source>
        <dbReference type="EMBL" id="MPC48102.1"/>
    </source>
</evidence>
<protein>
    <submittedName>
        <fullName evidence="2">Uncharacterized protein</fullName>
    </submittedName>
</protein>